<accession>A0A0F9G2C6</accession>
<comment type="caution">
    <text evidence="1">The sequence shown here is derived from an EMBL/GenBank/DDBJ whole genome shotgun (WGS) entry which is preliminary data.</text>
</comment>
<gene>
    <name evidence="1" type="ORF">LCGC14_1880800</name>
</gene>
<name>A0A0F9G2C6_9ZZZZ</name>
<evidence type="ECO:0000313" key="1">
    <source>
        <dbReference type="EMBL" id="KKL92824.1"/>
    </source>
</evidence>
<proteinExistence type="predicted"/>
<organism evidence="1">
    <name type="scientific">marine sediment metagenome</name>
    <dbReference type="NCBI Taxonomy" id="412755"/>
    <lineage>
        <taxon>unclassified sequences</taxon>
        <taxon>metagenomes</taxon>
        <taxon>ecological metagenomes</taxon>
    </lineage>
</organism>
<dbReference type="AlphaFoldDB" id="A0A0F9G2C6"/>
<reference evidence="1" key="1">
    <citation type="journal article" date="2015" name="Nature">
        <title>Complex archaea that bridge the gap between prokaryotes and eukaryotes.</title>
        <authorList>
            <person name="Spang A."/>
            <person name="Saw J.H."/>
            <person name="Jorgensen S.L."/>
            <person name="Zaremba-Niedzwiedzka K."/>
            <person name="Martijn J."/>
            <person name="Lind A.E."/>
            <person name="van Eijk R."/>
            <person name="Schleper C."/>
            <person name="Guy L."/>
            <person name="Ettema T.J."/>
        </authorList>
    </citation>
    <scope>NUCLEOTIDE SEQUENCE</scope>
</reference>
<sequence>MTIVTLWHGVTFAYESITVSSVAVALTSGTYKVTGALPVRRAIITVEDDSIRFRTDGTDPTSSEGHRGKEDDIIILDSRNDIVNFRAIRISTDAKIRISYKR</sequence>
<dbReference type="EMBL" id="LAZR01019362">
    <property type="protein sequence ID" value="KKL92824.1"/>
    <property type="molecule type" value="Genomic_DNA"/>
</dbReference>
<protein>
    <submittedName>
        <fullName evidence="1">Uncharacterized protein</fullName>
    </submittedName>
</protein>